<accession>A0A1W1X669</accession>
<protein>
    <submittedName>
        <fullName evidence="1">Uncharacterized protein</fullName>
    </submittedName>
</protein>
<keyword evidence="2" id="KW-1185">Reference proteome</keyword>
<dbReference type="STRING" id="1121291.SAMN02745134_00816"/>
<dbReference type="EMBL" id="FWXH01000002">
    <property type="protein sequence ID" value="SMC19394.1"/>
    <property type="molecule type" value="Genomic_DNA"/>
</dbReference>
<proteinExistence type="predicted"/>
<evidence type="ECO:0000313" key="1">
    <source>
        <dbReference type="EMBL" id="SMC19394.1"/>
    </source>
</evidence>
<dbReference type="RefSeq" id="WP_084113991.1">
    <property type="nucleotide sequence ID" value="NZ_FWXH01000002.1"/>
</dbReference>
<dbReference type="Proteomes" id="UP000192468">
    <property type="component" value="Unassembled WGS sequence"/>
</dbReference>
<dbReference type="AlphaFoldDB" id="A0A1W1X669"/>
<gene>
    <name evidence="1" type="ORF">SAMN02745134_00816</name>
</gene>
<organism evidence="1 2">
    <name type="scientific">Clostridium acidisoli DSM 12555</name>
    <dbReference type="NCBI Taxonomy" id="1121291"/>
    <lineage>
        <taxon>Bacteria</taxon>
        <taxon>Bacillati</taxon>
        <taxon>Bacillota</taxon>
        <taxon>Clostridia</taxon>
        <taxon>Eubacteriales</taxon>
        <taxon>Clostridiaceae</taxon>
        <taxon>Clostridium</taxon>
    </lineage>
</organism>
<sequence length="110" mass="12862">MKKIEEYFSNELNKDGMYFQKDLFLCDMLTELEKSKVLAPRNINMIMEILDKEIDISDYIMVSANGNNIGLADEDLKSDLSKLLKDDIYSLSFVIMYFIETAFDVDYDEE</sequence>
<reference evidence="1 2" key="1">
    <citation type="submission" date="2017-04" db="EMBL/GenBank/DDBJ databases">
        <authorList>
            <person name="Afonso C.L."/>
            <person name="Miller P.J."/>
            <person name="Scott M.A."/>
            <person name="Spackman E."/>
            <person name="Goraichik I."/>
            <person name="Dimitrov K.M."/>
            <person name="Suarez D.L."/>
            <person name="Swayne D.E."/>
        </authorList>
    </citation>
    <scope>NUCLEOTIDE SEQUENCE [LARGE SCALE GENOMIC DNA]</scope>
    <source>
        <strain evidence="1 2">DSM 12555</strain>
    </source>
</reference>
<evidence type="ECO:0000313" key="2">
    <source>
        <dbReference type="Proteomes" id="UP000192468"/>
    </source>
</evidence>
<name>A0A1W1X669_9CLOT</name>